<dbReference type="PANTHER" id="PTHR19303">
    <property type="entry name" value="TRANSPOSON"/>
    <property type="match status" value="1"/>
</dbReference>
<keyword evidence="5" id="KW-1185">Reference proteome</keyword>
<feature type="domain" description="HTH CENPB-type" evidence="3">
    <location>
        <begin position="1"/>
        <end position="66"/>
    </location>
</feature>
<comment type="subcellular location">
    <subcellularLocation>
        <location evidence="1">Nucleus</location>
    </subcellularLocation>
</comment>
<accession>A0A4Y2NZJ1</accession>
<dbReference type="SUPFAM" id="SSF46689">
    <property type="entry name" value="Homeodomain-like"/>
    <property type="match status" value="1"/>
</dbReference>
<protein>
    <recommendedName>
        <fullName evidence="3">HTH CENPB-type domain-containing protein</fullName>
    </recommendedName>
</protein>
<dbReference type="SMART" id="SM00674">
    <property type="entry name" value="CENPB"/>
    <property type="match status" value="1"/>
</dbReference>
<dbReference type="Gene3D" id="1.10.10.60">
    <property type="entry name" value="Homeodomain-like"/>
    <property type="match status" value="1"/>
</dbReference>
<reference evidence="4 5" key="1">
    <citation type="journal article" date="2019" name="Sci. Rep.">
        <title>Orb-weaving spider Araneus ventricosus genome elucidates the spidroin gene catalogue.</title>
        <authorList>
            <person name="Kono N."/>
            <person name="Nakamura H."/>
            <person name="Ohtoshi R."/>
            <person name="Moran D.A.P."/>
            <person name="Shinohara A."/>
            <person name="Yoshida Y."/>
            <person name="Fujiwara M."/>
            <person name="Mori M."/>
            <person name="Tomita M."/>
            <person name="Arakawa K."/>
        </authorList>
    </citation>
    <scope>NUCLEOTIDE SEQUENCE [LARGE SCALE GENOMIC DNA]</scope>
</reference>
<dbReference type="InterPro" id="IPR009057">
    <property type="entry name" value="Homeodomain-like_sf"/>
</dbReference>
<sequence>MEKFPKINKVLIAWFKSAWVKNIPISGAFMKQKAMEIADALGTKDFCAINGWLKKFQVWNNVVFHALCGKAADVDENLCKDWTTRLPLLLAGYADKEIFNMDKTGLFFVPSQIRA</sequence>
<evidence type="ECO:0000313" key="4">
    <source>
        <dbReference type="EMBL" id="GBN44494.1"/>
    </source>
</evidence>
<dbReference type="OrthoDB" id="6502032at2759"/>
<dbReference type="InterPro" id="IPR050863">
    <property type="entry name" value="CenT-Element_Derived"/>
</dbReference>
<dbReference type="AlphaFoldDB" id="A0A4Y2NZJ1"/>
<dbReference type="EMBL" id="BGPR01010144">
    <property type="protein sequence ID" value="GBN44494.1"/>
    <property type="molecule type" value="Genomic_DNA"/>
</dbReference>
<dbReference type="InterPro" id="IPR006600">
    <property type="entry name" value="HTH_CenpB_DNA-bd_dom"/>
</dbReference>
<evidence type="ECO:0000313" key="5">
    <source>
        <dbReference type="Proteomes" id="UP000499080"/>
    </source>
</evidence>
<dbReference type="Pfam" id="PF03221">
    <property type="entry name" value="HTH_Tnp_Tc5"/>
    <property type="match status" value="1"/>
</dbReference>
<organism evidence="4 5">
    <name type="scientific">Araneus ventricosus</name>
    <name type="common">Orbweaver spider</name>
    <name type="synonym">Epeira ventricosa</name>
    <dbReference type="NCBI Taxonomy" id="182803"/>
    <lineage>
        <taxon>Eukaryota</taxon>
        <taxon>Metazoa</taxon>
        <taxon>Ecdysozoa</taxon>
        <taxon>Arthropoda</taxon>
        <taxon>Chelicerata</taxon>
        <taxon>Arachnida</taxon>
        <taxon>Araneae</taxon>
        <taxon>Araneomorphae</taxon>
        <taxon>Entelegynae</taxon>
        <taxon>Araneoidea</taxon>
        <taxon>Araneidae</taxon>
        <taxon>Araneus</taxon>
    </lineage>
</organism>
<dbReference type="PANTHER" id="PTHR19303:SF73">
    <property type="entry name" value="PROTEIN PDC2"/>
    <property type="match status" value="1"/>
</dbReference>
<name>A0A4Y2NZJ1_ARAVE</name>
<evidence type="ECO:0000256" key="2">
    <source>
        <dbReference type="ARBA" id="ARBA00023125"/>
    </source>
</evidence>
<evidence type="ECO:0000259" key="3">
    <source>
        <dbReference type="PROSITE" id="PS51253"/>
    </source>
</evidence>
<keyword evidence="2" id="KW-0238">DNA-binding</keyword>
<proteinExistence type="predicted"/>
<dbReference type="GO" id="GO:0005634">
    <property type="term" value="C:nucleus"/>
    <property type="evidence" value="ECO:0007669"/>
    <property type="project" value="UniProtKB-SubCell"/>
</dbReference>
<dbReference type="Proteomes" id="UP000499080">
    <property type="component" value="Unassembled WGS sequence"/>
</dbReference>
<dbReference type="GO" id="GO:0003677">
    <property type="term" value="F:DNA binding"/>
    <property type="evidence" value="ECO:0007669"/>
    <property type="project" value="UniProtKB-KW"/>
</dbReference>
<gene>
    <name evidence="4" type="ORF">AVEN_274695_1</name>
</gene>
<evidence type="ECO:0000256" key="1">
    <source>
        <dbReference type="ARBA" id="ARBA00004123"/>
    </source>
</evidence>
<dbReference type="PROSITE" id="PS51253">
    <property type="entry name" value="HTH_CENPB"/>
    <property type="match status" value="1"/>
</dbReference>
<comment type="caution">
    <text evidence="4">The sequence shown here is derived from an EMBL/GenBank/DDBJ whole genome shotgun (WGS) entry which is preliminary data.</text>
</comment>